<protein>
    <recommendedName>
        <fullName evidence="14">Peptidase M50 domain-containing protein</fullName>
    </recommendedName>
</protein>
<comment type="similarity">
    <text evidence="3">Belongs to the peptidase M50B family.</text>
</comment>
<evidence type="ECO:0000256" key="1">
    <source>
        <dbReference type="ARBA" id="ARBA00001947"/>
    </source>
</evidence>
<evidence type="ECO:0000256" key="5">
    <source>
        <dbReference type="ARBA" id="ARBA00022670"/>
    </source>
</evidence>
<dbReference type="GO" id="GO:0006508">
    <property type="term" value="P:proteolysis"/>
    <property type="evidence" value="ECO:0007669"/>
    <property type="project" value="UniProtKB-KW"/>
</dbReference>
<dbReference type="CDD" id="cd06158">
    <property type="entry name" value="S2P-M50_like_1"/>
    <property type="match status" value="1"/>
</dbReference>
<keyword evidence="7" id="KW-0479">Metal-binding</keyword>
<evidence type="ECO:0000259" key="14">
    <source>
        <dbReference type="Pfam" id="PF02163"/>
    </source>
</evidence>
<feature type="domain" description="Peptidase M50" evidence="14">
    <location>
        <begin position="125"/>
        <end position="168"/>
    </location>
</feature>
<feature type="transmembrane region" description="Helical" evidence="13">
    <location>
        <begin position="129"/>
        <end position="148"/>
    </location>
</feature>
<reference evidence="15 16" key="1">
    <citation type="journal article" date="2015" name="Nature">
        <title>rRNA introns, odd ribosomes, and small enigmatic genomes across a large radiation of phyla.</title>
        <authorList>
            <person name="Brown C.T."/>
            <person name="Hug L.A."/>
            <person name="Thomas B.C."/>
            <person name="Sharon I."/>
            <person name="Castelle C.J."/>
            <person name="Singh A."/>
            <person name="Wilkins M.J."/>
            <person name="Williams K.H."/>
            <person name="Banfield J.F."/>
        </authorList>
    </citation>
    <scope>NUCLEOTIDE SEQUENCE [LARGE SCALE GENOMIC DNA]</scope>
</reference>
<evidence type="ECO:0000256" key="7">
    <source>
        <dbReference type="ARBA" id="ARBA00022723"/>
    </source>
</evidence>
<keyword evidence="4" id="KW-1003">Cell membrane</keyword>
<evidence type="ECO:0000256" key="4">
    <source>
        <dbReference type="ARBA" id="ARBA00022475"/>
    </source>
</evidence>
<evidence type="ECO:0000313" key="15">
    <source>
        <dbReference type="EMBL" id="KKR40093.1"/>
    </source>
</evidence>
<evidence type="ECO:0000256" key="8">
    <source>
        <dbReference type="ARBA" id="ARBA00022801"/>
    </source>
</evidence>
<keyword evidence="8" id="KW-0378">Hydrolase</keyword>
<keyword evidence="10 13" id="KW-1133">Transmembrane helix</keyword>
<evidence type="ECO:0000256" key="3">
    <source>
        <dbReference type="ARBA" id="ARBA00007931"/>
    </source>
</evidence>
<accession>A0A0G0QJ21</accession>
<dbReference type="GO" id="GO:0005886">
    <property type="term" value="C:plasma membrane"/>
    <property type="evidence" value="ECO:0007669"/>
    <property type="project" value="UniProtKB-SubCell"/>
</dbReference>
<evidence type="ECO:0000256" key="11">
    <source>
        <dbReference type="ARBA" id="ARBA00023049"/>
    </source>
</evidence>
<proteinExistence type="inferred from homology"/>
<dbReference type="InterPro" id="IPR052348">
    <property type="entry name" value="Metallopeptidase_M50B"/>
</dbReference>
<feature type="transmembrane region" description="Helical" evidence="13">
    <location>
        <begin position="53"/>
        <end position="75"/>
    </location>
</feature>
<dbReference type="AlphaFoldDB" id="A0A0G0QJ21"/>
<dbReference type="PANTHER" id="PTHR35864:SF1">
    <property type="entry name" value="ZINC METALLOPROTEASE YWHC-RELATED"/>
    <property type="match status" value="1"/>
</dbReference>
<dbReference type="InterPro" id="IPR008915">
    <property type="entry name" value="Peptidase_M50"/>
</dbReference>
<evidence type="ECO:0000256" key="12">
    <source>
        <dbReference type="ARBA" id="ARBA00023136"/>
    </source>
</evidence>
<feature type="transmembrane region" description="Helical" evidence="13">
    <location>
        <begin position="6"/>
        <end position="32"/>
    </location>
</feature>
<keyword evidence="9" id="KW-0862">Zinc</keyword>
<sequence>MNDLLILAVKIVIVLYSVVIHELSHGLMANSLGDPTAKRMGRLTLNPIRHLDIFGSIILPLLLYIVPPHLVFGYAKPVPYNPLLLRDKKLGPAKVAFAGPISNIVLALLFGLVMRFMPFLIYSSVIQELFVFIIWINLALAIFNLMPIPPLDGHWLLMAFLPDRFNAFKLFLYRYNIILFVAFIMFVLPWLSYLISFLFRVITGI</sequence>
<evidence type="ECO:0000313" key="16">
    <source>
        <dbReference type="Proteomes" id="UP000034072"/>
    </source>
</evidence>
<comment type="subcellular location">
    <subcellularLocation>
        <location evidence="2">Cell membrane</location>
        <topology evidence="2">Multi-pass membrane protein</topology>
    </subcellularLocation>
</comment>
<gene>
    <name evidence="15" type="ORF">UT75_C0010G0032</name>
</gene>
<dbReference type="PANTHER" id="PTHR35864">
    <property type="entry name" value="ZINC METALLOPROTEASE MJ0611-RELATED"/>
    <property type="match status" value="1"/>
</dbReference>
<evidence type="ECO:0000256" key="6">
    <source>
        <dbReference type="ARBA" id="ARBA00022692"/>
    </source>
</evidence>
<feature type="transmembrane region" description="Helical" evidence="13">
    <location>
        <begin position="95"/>
        <end position="117"/>
    </location>
</feature>
<comment type="cofactor">
    <cofactor evidence="1">
        <name>Zn(2+)</name>
        <dbReference type="ChEBI" id="CHEBI:29105"/>
    </cofactor>
</comment>
<evidence type="ECO:0000256" key="2">
    <source>
        <dbReference type="ARBA" id="ARBA00004651"/>
    </source>
</evidence>
<dbReference type="GO" id="GO:0046872">
    <property type="term" value="F:metal ion binding"/>
    <property type="evidence" value="ECO:0007669"/>
    <property type="project" value="UniProtKB-KW"/>
</dbReference>
<dbReference type="EMBL" id="LBXZ01000010">
    <property type="protein sequence ID" value="KKR40093.1"/>
    <property type="molecule type" value="Genomic_DNA"/>
</dbReference>
<dbReference type="Pfam" id="PF02163">
    <property type="entry name" value="Peptidase_M50"/>
    <property type="match status" value="1"/>
</dbReference>
<keyword evidence="6 13" id="KW-0812">Transmembrane</keyword>
<name>A0A0G0QJ21_9BACT</name>
<keyword evidence="5" id="KW-0645">Protease</keyword>
<feature type="transmembrane region" description="Helical" evidence="13">
    <location>
        <begin position="177"/>
        <end position="199"/>
    </location>
</feature>
<dbReference type="GO" id="GO:0008237">
    <property type="term" value="F:metallopeptidase activity"/>
    <property type="evidence" value="ECO:0007669"/>
    <property type="project" value="UniProtKB-KW"/>
</dbReference>
<keyword evidence="11" id="KW-0482">Metalloprotease</keyword>
<evidence type="ECO:0000256" key="13">
    <source>
        <dbReference type="SAM" id="Phobius"/>
    </source>
</evidence>
<dbReference type="Proteomes" id="UP000034072">
    <property type="component" value="Unassembled WGS sequence"/>
</dbReference>
<comment type="caution">
    <text evidence="15">The sequence shown here is derived from an EMBL/GenBank/DDBJ whole genome shotgun (WGS) entry which is preliminary data.</text>
</comment>
<dbReference type="InterPro" id="IPR044537">
    <property type="entry name" value="Rip2-like"/>
</dbReference>
<evidence type="ECO:0000256" key="9">
    <source>
        <dbReference type="ARBA" id="ARBA00022833"/>
    </source>
</evidence>
<dbReference type="PATRIC" id="fig|1619033.3.peg.741"/>
<evidence type="ECO:0000256" key="10">
    <source>
        <dbReference type="ARBA" id="ARBA00022989"/>
    </source>
</evidence>
<keyword evidence="12 13" id="KW-0472">Membrane</keyword>
<organism evidence="15 16">
    <name type="scientific">Candidatus Yanofskybacteria bacterium GW2011_GWE2_40_11</name>
    <dbReference type="NCBI Taxonomy" id="1619033"/>
    <lineage>
        <taxon>Bacteria</taxon>
        <taxon>Candidatus Yanofskyibacteriota</taxon>
    </lineage>
</organism>